<dbReference type="GO" id="GO:0005524">
    <property type="term" value="F:ATP binding"/>
    <property type="evidence" value="ECO:0007669"/>
    <property type="project" value="UniProtKB-KW"/>
</dbReference>
<keyword evidence="4" id="KW-0808">Transferase</keyword>
<gene>
    <name evidence="10" type="ORF">C3Y92_00800</name>
</gene>
<evidence type="ECO:0000256" key="6">
    <source>
        <dbReference type="ARBA" id="ARBA00022777"/>
    </source>
</evidence>
<evidence type="ECO:0000313" key="11">
    <source>
        <dbReference type="Proteomes" id="UP000293296"/>
    </source>
</evidence>
<evidence type="ECO:0000256" key="7">
    <source>
        <dbReference type="ARBA" id="ARBA00022840"/>
    </source>
</evidence>
<keyword evidence="8" id="KW-0902">Two-component regulatory system</keyword>
<dbReference type="InterPro" id="IPR036097">
    <property type="entry name" value="HisK_dim/P_sf"/>
</dbReference>
<dbReference type="InterPro" id="IPR035965">
    <property type="entry name" value="PAS-like_dom_sf"/>
</dbReference>
<keyword evidence="7" id="KW-0067">ATP-binding</keyword>
<dbReference type="PROSITE" id="PS50109">
    <property type="entry name" value="HIS_KIN"/>
    <property type="match status" value="1"/>
</dbReference>
<dbReference type="PANTHER" id="PTHR43065:SF10">
    <property type="entry name" value="PEROXIDE STRESS-ACTIVATED HISTIDINE KINASE MAK3"/>
    <property type="match status" value="1"/>
</dbReference>
<name>A0A4P6HHN1_9BACT</name>
<dbReference type="EMBL" id="CP026538">
    <property type="protein sequence ID" value="QAZ65854.1"/>
    <property type="molecule type" value="Genomic_DNA"/>
</dbReference>
<dbReference type="Gene3D" id="3.30.450.20">
    <property type="entry name" value="PAS domain"/>
    <property type="match status" value="1"/>
</dbReference>
<keyword evidence="5" id="KW-0547">Nucleotide-binding</keyword>
<evidence type="ECO:0000256" key="2">
    <source>
        <dbReference type="ARBA" id="ARBA00012438"/>
    </source>
</evidence>
<evidence type="ECO:0000256" key="3">
    <source>
        <dbReference type="ARBA" id="ARBA00022553"/>
    </source>
</evidence>
<dbReference type="OrthoDB" id="9805967at2"/>
<organism evidence="10 11">
    <name type="scientific">Solidesulfovibrio carbinolicus</name>
    <dbReference type="NCBI Taxonomy" id="296842"/>
    <lineage>
        <taxon>Bacteria</taxon>
        <taxon>Pseudomonadati</taxon>
        <taxon>Thermodesulfobacteriota</taxon>
        <taxon>Desulfovibrionia</taxon>
        <taxon>Desulfovibrionales</taxon>
        <taxon>Desulfovibrionaceae</taxon>
        <taxon>Solidesulfovibrio</taxon>
    </lineage>
</organism>
<evidence type="ECO:0000256" key="4">
    <source>
        <dbReference type="ARBA" id="ARBA00022679"/>
    </source>
</evidence>
<proteinExistence type="predicted"/>
<keyword evidence="11" id="KW-1185">Reference proteome</keyword>
<dbReference type="Gene3D" id="1.10.287.130">
    <property type="match status" value="1"/>
</dbReference>
<dbReference type="SMART" id="SM00388">
    <property type="entry name" value="HisKA"/>
    <property type="match status" value="1"/>
</dbReference>
<dbReference type="InterPro" id="IPR036890">
    <property type="entry name" value="HATPase_C_sf"/>
</dbReference>
<keyword evidence="3" id="KW-0597">Phosphoprotein</keyword>
<evidence type="ECO:0000256" key="5">
    <source>
        <dbReference type="ARBA" id="ARBA00022741"/>
    </source>
</evidence>
<comment type="catalytic activity">
    <reaction evidence="1">
        <text>ATP + protein L-histidine = ADP + protein N-phospho-L-histidine.</text>
        <dbReference type="EC" id="2.7.13.3"/>
    </reaction>
</comment>
<dbReference type="InterPro" id="IPR003594">
    <property type="entry name" value="HATPase_dom"/>
</dbReference>
<dbReference type="SMART" id="SM00387">
    <property type="entry name" value="HATPase_c"/>
    <property type="match status" value="1"/>
</dbReference>
<reference evidence="10 11" key="1">
    <citation type="submission" date="2018-02" db="EMBL/GenBank/DDBJ databases">
        <title>Genome sequence of Desulfovibrio carbinolicus DSM 3852.</title>
        <authorList>
            <person name="Wilbanks E."/>
            <person name="Skennerton C.T."/>
            <person name="Orphan V.J."/>
        </authorList>
    </citation>
    <scope>NUCLEOTIDE SEQUENCE [LARGE SCALE GENOMIC DNA]</scope>
    <source>
        <strain evidence="10 11">DSM 3852</strain>
    </source>
</reference>
<sequence length="404" mass="44549">MPGKGPSLEDLIGIEHSKLGFFQELRQTIEALKDANAQSAQRRREIAAILDGITDIMMVLTSDLRILSVNHVFRQTFPDVPRPEGMFCHQIFRGEDAPCPGCPASASFAAGDICRETAIFKIGGRNAQFEMVASPINRPDAPERHILVFKRDVSREKEYQAKFYQAEKMATIGMLATGVAHEVNNPLTAIFGFAEGLRRRLPALKEKVDPRVMEDVEDYVATILRECRRCQDIVTTLLTFSRQKTVSFSAVSLNAVVNDTLKLLRSHLKQRNQAKITVRVDLSENLPMVHGDEHQIKQVMLNLLVNAMDAITGPGRIVITTYQSSKGAVCLSVEDSGCGVPPENVDKLFEPFFTTKRSGKGIGIGLSTCMSIVKKHQGDITLKSTPGQGAIFTVSLPVNPEKTT</sequence>
<dbReference type="Proteomes" id="UP000293296">
    <property type="component" value="Chromosome"/>
</dbReference>
<dbReference type="SUPFAM" id="SSF55785">
    <property type="entry name" value="PYP-like sensor domain (PAS domain)"/>
    <property type="match status" value="1"/>
</dbReference>
<accession>A0A4P6HHN1</accession>
<dbReference type="PRINTS" id="PR00344">
    <property type="entry name" value="BCTRLSENSOR"/>
</dbReference>
<dbReference type="CDD" id="cd00082">
    <property type="entry name" value="HisKA"/>
    <property type="match status" value="1"/>
</dbReference>
<evidence type="ECO:0000256" key="1">
    <source>
        <dbReference type="ARBA" id="ARBA00000085"/>
    </source>
</evidence>
<dbReference type="SUPFAM" id="SSF55874">
    <property type="entry name" value="ATPase domain of HSP90 chaperone/DNA topoisomerase II/histidine kinase"/>
    <property type="match status" value="1"/>
</dbReference>
<evidence type="ECO:0000256" key="8">
    <source>
        <dbReference type="ARBA" id="ARBA00023012"/>
    </source>
</evidence>
<dbReference type="Gene3D" id="3.30.565.10">
    <property type="entry name" value="Histidine kinase-like ATPase, C-terminal domain"/>
    <property type="match status" value="1"/>
</dbReference>
<dbReference type="AlphaFoldDB" id="A0A4P6HHN1"/>
<dbReference type="InterPro" id="IPR003661">
    <property type="entry name" value="HisK_dim/P_dom"/>
</dbReference>
<dbReference type="GO" id="GO:0000155">
    <property type="term" value="F:phosphorelay sensor kinase activity"/>
    <property type="evidence" value="ECO:0007669"/>
    <property type="project" value="InterPro"/>
</dbReference>
<dbReference type="Pfam" id="PF02518">
    <property type="entry name" value="HATPase_c"/>
    <property type="match status" value="1"/>
</dbReference>
<feature type="domain" description="Histidine kinase" evidence="9">
    <location>
        <begin position="178"/>
        <end position="400"/>
    </location>
</feature>
<dbReference type="InterPro" id="IPR005467">
    <property type="entry name" value="His_kinase_dom"/>
</dbReference>
<evidence type="ECO:0000313" key="10">
    <source>
        <dbReference type="EMBL" id="QAZ65854.1"/>
    </source>
</evidence>
<dbReference type="PANTHER" id="PTHR43065">
    <property type="entry name" value="SENSOR HISTIDINE KINASE"/>
    <property type="match status" value="1"/>
</dbReference>
<dbReference type="InterPro" id="IPR004358">
    <property type="entry name" value="Sig_transdc_His_kin-like_C"/>
</dbReference>
<keyword evidence="6 10" id="KW-0418">Kinase</keyword>
<dbReference type="EC" id="2.7.13.3" evidence="2"/>
<protein>
    <recommendedName>
        <fullName evidence="2">histidine kinase</fullName>
        <ecNumber evidence="2">2.7.13.3</ecNumber>
    </recommendedName>
</protein>
<dbReference type="KEGG" id="dcb:C3Y92_00800"/>
<dbReference type="RefSeq" id="WP_129348574.1">
    <property type="nucleotide sequence ID" value="NZ_CP026538.1"/>
</dbReference>
<dbReference type="Pfam" id="PF00512">
    <property type="entry name" value="HisKA"/>
    <property type="match status" value="1"/>
</dbReference>
<evidence type="ECO:0000259" key="9">
    <source>
        <dbReference type="PROSITE" id="PS50109"/>
    </source>
</evidence>
<dbReference type="SUPFAM" id="SSF47384">
    <property type="entry name" value="Homodimeric domain of signal transducing histidine kinase"/>
    <property type="match status" value="1"/>
</dbReference>